<reference evidence="2 3" key="1">
    <citation type="submission" date="2022-10" db="EMBL/GenBank/DDBJ databases">
        <title>Chitinophaga nivalis PC15 sp. nov., isolated from Pyeongchang county, South Korea.</title>
        <authorList>
            <person name="Trinh H.N."/>
        </authorList>
    </citation>
    <scope>NUCLEOTIDE SEQUENCE [LARGE SCALE GENOMIC DNA]</scope>
    <source>
        <strain evidence="2 3">PC14</strain>
    </source>
</reference>
<dbReference type="Proteomes" id="UP001207742">
    <property type="component" value="Unassembled WGS sequence"/>
</dbReference>
<dbReference type="Pfam" id="PF05076">
    <property type="entry name" value="SUFU"/>
    <property type="match status" value="1"/>
</dbReference>
<sequence>MDLATYQSLYKDNDATPGWTAIDEQLQKIYGTTEPLVHWATAHKYMLGGPDPLDGVSVYAATAGDVPHWHFVTYGFTSLYYDEESIETPFSGSGFELTFRLKPRAGWTVDADSTWVVGLLQNIARYIFSSNKWFEPFHWMPANGPIKLEDDTLVHGLIFIEDPEMPLINTPHGTVQFLQMVGITAHETELIKEKKVTAAEVVARLQQTSPYLLCDLDRKTSVV</sequence>
<organism evidence="2 3">
    <name type="scientific">Chitinophaga nivalis</name>
    <dbReference type="NCBI Taxonomy" id="2991709"/>
    <lineage>
        <taxon>Bacteria</taxon>
        <taxon>Pseudomonadati</taxon>
        <taxon>Bacteroidota</taxon>
        <taxon>Chitinophagia</taxon>
        <taxon>Chitinophagales</taxon>
        <taxon>Chitinophagaceae</taxon>
        <taxon>Chitinophaga</taxon>
    </lineage>
</organism>
<keyword evidence="3" id="KW-1185">Reference proteome</keyword>
<evidence type="ECO:0000259" key="1">
    <source>
        <dbReference type="Pfam" id="PF05076"/>
    </source>
</evidence>
<protein>
    <submittedName>
        <fullName evidence="2">Suppressor of fused domain protein</fullName>
    </submittedName>
</protein>
<gene>
    <name evidence="2" type="ORF">OL497_08965</name>
</gene>
<evidence type="ECO:0000313" key="2">
    <source>
        <dbReference type="EMBL" id="MCW3484022.1"/>
    </source>
</evidence>
<dbReference type="EMBL" id="JAPDNS010000001">
    <property type="protein sequence ID" value="MCW3484022.1"/>
    <property type="molecule type" value="Genomic_DNA"/>
</dbReference>
<dbReference type="InterPro" id="IPR020941">
    <property type="entry name" value="SUFU-like_domain"/>
</dbReference>
<dbReference type="RefSeq" id="WP_264729541.1">
    <property type="nucleotide sequence ID" value="NZ_JAPDNR010000001.1"/>
</dbReference>
<evidence type="ECO:0000313" key="3">
    <source>
        <dbReference type="Proteomes" id="UP001207742"/>
    </source>
</evidence>
<dbReference type="InterPro" id="IPR037181">
    <property type="entry name" value="SUFU_N"/>
</dbReference>
<dbReference type="PANTHER" id="PTHR10928">
    <property type="entry name" value="SUPPRESSOR OF FUSED"/>
    <property type="match status" value="1"/>
</dbReference>
<name>A0ABT3IJ85_9BACT</name>
<proteinExistence type="predicted"/>
<feature type="domain" description="Suppressor of fused-like" evidence="1">
    <location>
        <begin position="49"/>
        <end position="219"/>
    </location>
</feature>
<dbReference type="PANTHER" id="PTHR10928:SF2">
    <property type="entry name" value="SUPPRESSOR OF FUSED HOMOLOG"/>
    <property type="match status" value="1"/>
</dbReference>
<dbReference type="SUPFAM" id="SSF103359">
    <property type="entry name" value="Suppressor of Fused, N-terminal domain"/>
    <property type="match status" value="1"/>
</dbReference>
<comment type="caution">
    <text evidence="2">The sequence shown here is derived from an EMBL/GenBank/DDBJ whole genome shotgun (WGS) entry which is preliminary data.</text>
</comment>
<accession>A0ABT3IJ85</accession>
<dbReference type="InterPro" id="IPR007768">
    <property type="entry name" value="Suppressor_of_fused"/>
</dbReference>